<gene>
    <name evidence="2" type="ORF">Ssi02_29800</name>
</gene>
<feature type="transmembrane region" description="Helical" evidence="1">
    <location>
        <begin position="48"/>
        <end position="67"/>
    </location>
</feature>
<protein>
    <submittedName>
        <fullName evidence="2">Uncharacterized protein</fullName>
    </submittedName>
</protein>
<evidence type="ECO:0000256" key="1">
    <source>
        <dbReference type="SAM" id="Phobius"/>
    </source>
</evidence>
<feature type="transmembrane region" description="Helical" evidence="1">
    <location>
        <begin position="20"/>
        <end position="42"/>
    </location>
</feature>
<sequence length="152" mass="16097">MNPEEMYGRLSGHLSLRSRIGAVAALVLGLGGAVFLGALWATEPSLRAHTHVAFGMLEITCLAWAGFGTWRIARRTPLYALDGVIAGGLALASNILLMSGVIVLAITRPGWVTVAAAAFAALMVATSAVLLARARARRAVLLRRRHELENGE</sequence>
<dbReference type="Proteomes" id="UP000606172">
    <property type="component" value="Unassembled WGS sequence"/>
</dbReference>
<feature type="transmembrane region" description="Helical" evidence="1">
    <location>
        <begin position="112"/>
        <end position="134"/>
    </location>
</feature>
<organism evidence="2 3">
    <name type="scientific">Sinosporangium siamense</name>
    <dbReference type="NCBI Taxonomy" id="1367973"/>
    <lineage>
        <taxon>Bacteria</taxon>
        <taxon>Bacillati</taxon>
        <taxon>Actinomycetota</taxon>
        <taxon>Actinomycetes</taxon>
        <taxon>Streptosporangiales</taxon>
        <taxon>Streptosporangiaceae</taxon>
        <taxon>Sinosporangium</taxon>
    </lineage>
</organism>
<comment type="caution">
    <text evidence="2">The sequence shown here is derived from an EMBL/GenBank/DDBJ whole genome shotgun (WGS) entry which is preliminary data.</text>
</comment>
<evidence type="ECO:0000313" key="2">
    <source>
        <dbReference type="EMBL" id="GII92749.1"/>
    </source>
</evidence>
<feature type="transmembrane region" description="Helical" evidence="1">
    <location>
        <begin position="79"/>
        <end position="106"/>
    </location>
</feature>
<evidence type="ECO:0000313" key="3">
    <source>
        <dbReference type="Proteomes" id="UP000606172"/>
    </source>
</evidence>
<dbReference type="EMBL" id="BOOW01000018">
    <property type="protein sequence ID" value="GII92749.1"/>
    <property type="molecule type" value="Genomic_DNA"/>
</dbReference>
<keyword evidence="1" id="KW-1133">Transmembrane helix</keyword>
<name>A0A919VC38_9ACTN</name>
<keyword evidence="3" id="KW-1185">Reference proteome</keyword>
<accession>A0A919VC38</accession>
<keyword evidence="1" id="KW-0472">Membrane</keyword>
<dbReference type="RefSeq" id="WP_239128910.1">
    <property type="nucleotide sequence ID" value="NZ_BOOW01000018.1"/>
</dbReference>
<keyword evidence="1" id="KW-0812">Transmembrane</keyword>
<dbReference type="AlphaFoldDB" id="A0A919VC38"/>
<reference evidence="2" key="1">
    <citation type="submission" date="2021-01" db="EMBL/GenBank/DDBJ databases">
        <title>Whole genome shotgun sequence of Sinosporangium siamense NBRC 109515.</title>
        <authorList>
            <person name="Komaki H."/>
            <person name="Tamura T."/>
        </authorList>
    </citation>
    <scope>NUCLEOTIDE SEQUENCE</scope>
    <source>
        <strain evidence="2">NBRC 109515</strain>
    </source>
</reference>
<proteinExistence type="predicted"/>